<protein>
    <submittedName>
        <fullName evidence="3">DNA double-strand break repair protein Mre11</fullName>
    </submittedName>
</protein>
<dbReference type="InterPro" id="IPR004843">
    <property type="entry name" value="Calcineurin-like_PHP"/>
</dbReference>
<evidence type="ECO:0000256" key="1">
    <source>
        <dbReference type="ARBA" id="ARBA00022801"/>
    </source>
</evidence>
<feature type="domain" description="Calcineurin-like phosphoesterase" evidence="2">
    <location>
        <begin position="4"/>
        <end position="199"/>
    </location>
</feature>
<dbReference type="GO" id="GO:0016787">
    <property type="term" value="F:hydrolase activity"/>
    <property type="evidence" value="ECO:0007669"/>
    <property type="project" value="UniProtKB-KW"/>
</dbReference>
<dbReference type="PATRIC" id="fig|1255043.3.peg.1958"/>
<dbReference type="Pfam" id="PF00149">
    <property type="entry name" value="Metallophos"/>
    <property type="match status" value="1"/>
</dbReference>
<accession>L0DXA2</accession>
<dbReference type="InterPro" id="IPR050535">
    <property type="entry name" value="DNA_Repair-Maintenance_Comp"/>
</dbReference>
<dbReference type="AlphaFoldDB" id="L0DXA2"/>
<dbReference type="RefSeq" id="WP_015258722.1">
    <property type="nucleotide sequence ID" value="NC_019902.2"/>
</dbReference>
<sequence>MGSFRFLHAADIHLDSPLRGLSGHEGSAAERIRTATREAFVQLVGDAIDRRVDFVVIAGDLYDGDWRDYRTGLFFAAQMGRLNEAGIPVFLLHGNHDAESQLTRRLTLPDNVRVFGARRPETFRLDACGVALHGQSFAQRELRENLVPAYPDPMPHHFNIGVLHTGLGGLGGHENYAPCALGDLLAKGYDYWALGHVHQFQILHPRPPVVFPGNLQGRHIRETGDKGAVLVTVEAGTAVDVAPLAVDVVRWSRVQADLTGAGSLGEAVERLQAAIADAVAAEGQGRLLACRVECQGSTPIHGELQVSGDRLLAEARAAAVGLGTDAAWVEKVVVATTATGAERTDPAGELEALWQEAATDPELLARLAEDPGAMLRRLPYELRAELEPDSILTTALAEDPAALATAVVPWLSQRLAGEGEED</sequence>
<dbReference type="KEGG" id="tni:TVNIR_1934"/>
<dbReference type="SUPFAM" id="SSF56300">
    <property type="entry name" value="Metallo-dependent phosphatases"/>
    <property type="match status" value="1"/>
</dbReference>
<dbReference type="eggNOG" id="COG0420">
    <property type="taxonomic scope" value="Bacteria"/>
</dbReference>
<dbReference type="PIRSF" id="PIRSF033091">
    <property type="entry name" value="Pesterase_YhaO"/>
    <property type="match status" value="1"/>
</dbReference>
<dbReference type="CDD" id="cd00840">
    <property type="entry name" value="MPP_Mre11_N"/>
    <property type="match status" value="1"/>
</dbReference>
<proteinExistence type="predicted"/>
<name>L0DXA2_THIND</name>
<dbReference type="HOGENOM" id="CLU_026621_4_0_6"/>
<dbReference type="Proteomes" id="UP000010809">
    <property type="component" value="Chromosome"/>
</dbReference>
<keyword evidence="4" id="KW-1185">Reference proteome</keyword>
<dbReference type="PANTHER" id="PTHR30337:SF7">
    <property type="entry name" value="PHOSPHOESTERASE"/>
    <property type="match status" value="1"/>
</dbReference>
<dbReference type="PANTHER" id="PTHR30337">
    <property type="entry name" value="COMPONENT OF ATP-DEPENDENT DSDNA EXONUCLEASE"/>
    <property type="match status" value="1"/>
</dbReference>
<dbReference type="InterPro" id="IPR041796">
    <property type="entry name" value="Mre11_N"/>
</dbReference>
<evidence type="ECO:0000259" key="2">
    <source>
        <dbReference type="Pfam" id="PF00149"/>
    </source>
</evidence>
<dbReference type="STRING" id="1255043.TVNIR_1934"/>
<organism evidence="3 4">
    <name type="scientific">Thioalkalivibrio nitratireducens (strain DSM 14787 / UNIQEM 213 / ALEN2)</name>
    <dbReference type="NCBI Taxonomy" id="1255043"/>
    <lineage>
        <taxon>Bacteria</taxon>
        <taxon>Pseudomonadati</taxon>
        <taxon>Pseudomonadota</taxon>
        <taxon>Gammaproteobacteria</taxon>
        <taxon>Chromatiales</taxon>
        <taxon>Ectothiorhodospiraceae</taxon>
        <taxon>Thioalkalivibrio</taxon>
    </lineage>
</organism>
<dbReference type="InterPro" id="IPR014576">
    <property type="entry name" value="Pesterase_YhaO"/>
</dbReference>
<dbReference type="OrthoDB" id="9773856at2"/>
<keyword evidence="1" id="KW-0378">Hydrolase</keyword>
<dbReference type="Gene3D" id="3.60.21.10">
    <property type="match status" value="1"/>
</dbReference>
<dbReference type="EMBL" id="CP003989">
    <property type="protein sequence ID" value="AGA33595.1"/>
    <property type="molecule type" value="Genomic_DNA"/>
</dbReference>
<dbReference type="InterPro" id="IPR029052">
    <property type="entry name" value="Metallo-depent_PP-like"/>
</dbReference>
<evidence type="ECO:0000313" key="3">
    <source>
        <dbReference type="EMBL" id="AGA33595.1"/>
    </source>
</evidence>
<gene>
    <name evidence="3" type="primary">yhaO [H]</name>
    <name evidence="3" type="ordered locus">TVNIR_1934</name>
</gene>
<evidence type="ECO:0000313" key="4">
    <source>
        <dbReference type="Proteomes" id="UP000010809"/>
    </source>
</evidence>
<reference evidence="3" key="1">
    <citation type="submission" date="2015-12" db="EMBL/GenBank/DDBJ databases">
        <authorList>
            <person name="Tikhonova T.V."/>
            <person name="Pavlov A.R."/>
            <person name="Beletsky A.V."/>
            <person name="Mardanov A.V."/>
            <person name="Sorokin D.Y."/>
            <person name="Ravin N.V."/>
            <person name="Popov V.O."/>
        </authorList>
    </citation>
    <scope>NUCLEOTIDE SEQUENCE</scope>
    <source>
        <strain evidence="3">DSM 14787</strain>
    </source>
</reference>